<dbReference type="Gene3D" id="2.130.10.30">
    <property type="entry name" value="Regulator of chromosome condensation 1/beta-lactamase-inhibitor protein II"/>
    <property type="match status" value="1"/>
</dbReference>
<organism evidence="1 2">
    <name type="scientific">Anaerobacillus alkalilacustris</name>
    <dbReference type="NCBI Taxonomy" id="393763"/>
    <lineage>
        <taxon>Bacteria</taxon>
        <taxon>Bacillati</taxon>
        <taxon>Bacillota</taxon>
        <taxon>Bacilli</taxon>
        <taxon>Bacillales</taxon>
        <taxon>Bacillaceae</taxon>
        <taxon>Anaerobacillus</taxon>
    </lineage>
</organism>
<dbReference type="PANTHER" id="PTHR45982">
    <property type="entry name" value="REGULATOR OF CHROMOSOME CONDENSATION"/>
    <property type="match status" value="1"/>
</dbReference>
<comment type="caution">
    <text evidence="1">The sequence shown here is derived from an EMBL/GenBank/DDBJ whole genome shotgun (WGS) entry which is preliminary data.</text>
</comment>
<accession>A0A1S2LN80</accession>
<proteinExistence type="predicted"/>
<keyword evidence="2" id="KW-1185">Reference proteome</keyword>
<gene>
    <name evidence="1" type="ORF">BKP37_09295</name>
</gene>
<dbReference type="PANTHER" id="PTHR45982:SF1">
    <property type="entry name" value="REGULATOR OF CHROMOSOME CONDENSATION"/>
    <property type="match status" value="1"/>
</dbReference>
<dbReference type="Proteomes" id="UP000179524">
    <property type="component" value="Unassembled WGS sequence"/>
</dbReference>
<dbReference type="PROSITE" id="PS50012">
    <property type="entry name" value="RCC1_3"/>
    <property type="match status" value="1"/>
</dbReference>
<dbReference type="InterPro" id="IPR051553">
    <property type="entry name" value="Ran_GTPase-activating"/>
</dbReference>
<dbReference type="GO" id="GO:0005085">
    <property type="term" value="F:guanyl-nucleotide exchange factor activity"/>
    <property type="evidence" value="ECO:0007669"/>
    <property type="project" value="TreeGrafter"/>
</dbReference>
<dbReference type="InterPro" id="IPR000408">
    <property type="entry name" value="Reg_chr_condens"/>
</dbReference>
<dbReference type="PROSITE" id="PS00626">
    <property type="entry name" value="RCC1_2"/>
    <property type="match status" value="1"/>
</dbReference>
<dbReference type="Pfam" id="PF00415">
    <property type="entry name" value="RCC1"/>
    <property type="match status" value="1"/>
</dbReference>
<reference evidence="1 2" key="1">
    <citation type="submission" date="2016-10" db="EMBL/GenBank/DDBJ databases">
        <title>Draft genome sequences of four alkaliphilic bacteria belonging to the Anaerobacillus genus.</title>
        <authorList>
            <person name="Bassil N.M."/>
            <person name="Lloyd J.R."/>
        </authorList>
    </citation>
    <scope>NUCLEOTIDE SEQUENCE [LARGE SCALE GENOMIC DNA]</scope>
    <source>
        <strain evidence="1 2">DSM 18345</strain>
    </source>
</reference>
<evidence type="ECO:0000313" key="2">
    <source>
        <dbReference type="Proteomes" id="UP000179524"/>
    </source>
</evidence>
<name>A0A1S2LN80_9BACI</name>
<dbReference type="EMBL" id="MLQR01000024">
    <property type="protein sequence ID" value="OIJ13941.1"/>
    <property type="molecule type" value="Genomic_DNA"/>
</dbReference>
<dbReference type="GO" id="GO:0005737">
    <property type="term" value="C:cytoplasm"/>
    <property type="evidence" value="ECO:0007669"/>
    <property type="project" value="TreeGrafter"/>
</dbReference>
<dbReference type="InterPro" id="IPR009091">
    <property type="entry name" value="RCC1/BLIP-II"/>
</dbReference>
<sequence>MKIPLFTNVKALATGSGHIIGLKNAGTVWGWGRNDLGQLGLGNIESPVISPVQITGLDNVKTIHAGNNFSLP</sequence>
<dbReference type="AlphaFoldDB" id="A0A1S2LN80"/>
<dbReference type="RefSeq" id="WP_071309328.1">
    <property type="nucleotide sequence ID" value="NZ_MLQR01000024.1"/>
</dbReference>
<evidence type="ECO:0000313" key="1">
    <source>
        <dbReference type="EMBL" id="OIJ13941.1"/>
    </source>
</evidence>
<dbReference type="SUPFAM" id="SSF50985">
    <property type="entry name" value="RCC1/BLIP-II"/>
    <property type="match status" value="1"/>
</dbReference>
<protein>
    <submittedName>
        <fullName evidence="1">Uncharacterized protein</fullName>
    </submittedName>
</protein>